<organism evidence="1 2">
    <name type="scientific">Mucuna pruriens</name>
    <name type="common">Velvet bean</name>
    <name type="synonym">Dolichos pruriens</name>
    <dbReference type="NCBI Taxonomy" id="157652"/>
    <lineage>
        <taxon>Eukaryota</taxon>
        <taxon>Viridiplantae</taxon>
        <taxon>Streptophyta</taxon>
        <taxon>Embryophyta</taxon>
        <taxon>Tracheophyta</taxon>
        <taxon>Spermatophyta</taxon>
        <taxon>Magnoliopsida</taxon>
        <taxon>eudicotyledons</taxon>
        <taxon>Gunneridae</taxon>
        <taxon>Pentapetalae</taxon>
        <taxon>rosids</taxon>
        <taxon>fabids</taxon>
        <taxon>Fabales</taxon>
        <taxon>Fabaceae</taxon>
        <taxon>Papilionoideae</taxon>
        <taxon>50 kb inversion clade</taxon>
        <taxon>NPAAA clade</taxon>
        <taxon>indigoferoid/millettioid clade</taxon>
        <taxon>Phaseoleae</taxon>
        <taxon>Mucuna</taxon>
    </lineage>
</organism>
<feature type="non-terminal residue" evidence="1">
    <location>
        <position position="1"/>
    </location>
</feature>
<comment type="caution">
    <text evidence="1">The sequence shown here is derived from an EMBL/GenBank/DDBJ whole genome shotgun (WGS) entry which is preliminary data.</text>
</comment>
<keyword evidence="2" id="KW-1185">Reference proteome</keyword>
<sequence>MDILEHQRLDSNKRWTNEFTKGVHEFLQFAISQEKLQLQDEKLRYPYNIYKCKVFNFVDQVDLYEQ</sequence>
<dbReference type="Proteomes" id="UP000257109">
    <property type="component" value="Unassembled WGS sequence"/>
</dbReference>
<evidence type="ECO:0000313" key="1">
    <source>
        <dbReference type="EMBL" id="RDY05070.1"/>
    </source>
</evidence>
<reference evidence="1" key="1">
    <citation type="submission" date="2018-05" db="EMBL/GenBank/DDBJ databases">
        <title>Draft genome of Mucuna pruriens seed.</title>
        <authorList>
            <person name="Nnadi N.E."/>
            <person name="Vos R."/>
            <person name="Hasami M.H."/>
            <person name="Devisetty U.K."/>
            <person name="Aguiy J.C."/>
        </authorList>
    </citation>
    <scope>NUCLEOTIDE SEQUENCE [LARGE SCALE GENOMIC DNA]</scope>
    <source>
        <strain evidence="1">JCA_2017</strain>
    </source>
</reference>
<accession>A0A371HQJ0</accession>
<gene>
    <name evidence="1" type="ORF">CR513_11134</name>
</gene>
<proteinExistence type="predicted"/>
<dbReference type="OrthoDB" id="1411153at2759"/>
<dbReference type="EMBL" id="QJKJ01001951">
    <property type="protein sequence ID" value="RDY05070.1"/>
    <property type="molecule type" value="Genomic_DNA"/>
</dbReference>
<protein>
    <submittedName>
        <fullName evidence="1">Uncharacterized protein</fullName>
    </submittedName>
</protein>
<name>A0A371HQJ0_MUCPR</name>
<evidence type="ECO:0000313" key="2">
    <source>
        <dbReference type="Proteomes" id="UP000257109"/>
    </source>
</evidence>
<dbReference type="AlphaFoldDB" id="A0A371HQJ0"/>